<name>A0A8H4Q9Z3_9HYPO</name>
<proteinExistence type="predicted"/>
<dbReference type="Proteomes" id="UP000562929">
    <property type="component" value="Unassembled WGS sequence"/>
</dbReference>
<keyword evidence="3" id="KW-1185">Reference proteome</keyword>
<dbReference type="OrthoDB" id="72441at2759"/>
<evidence type="ECO:0000256" key="1">
    <source>
        <dbReference type="SAM" id="MobiDB-lite"/>
    </source>
</evidence>
<feature type="compositionally biased region" description="Basic and acidic residues" evidence="1">
    <location>
        <begin position="16"/>
        <end position="31"/>
    </location>
</feature>
<feature type="region of interest" description="Disordered" evidence="1">
    <location>
        <begin position="1"/>
        <end position="70"/>
    </location>
</feature>
<dbReference type="InterPro" id="IPR051513">
    <property type="entry name" value="Tectonin_beta-prop"/>
</dbReference>
<dbReference type="PANTHER" id="PTHR23250">
    <property type="entry name" value="DYSFERLIN-RELATED"/>
    <property type="match status" value="1"/>
</dbReference>
<feature type="region of interest" description="Disordered" evidence="1">
    <location>
        <begin position="248"/>
        <end position="278"/>
    </location>
</feature>
<organism evidence="2 3">
    <name type="scientific">Ophiocordyceps camponoti-floridani</name>
    <dbReference type="NCBI Taxonomy" id="2030778"/>
    <lineage>
        <taxon>Eukaryota</taxon>
        <taxon>Fungi</taxon>
        <taxon>Dikarya</taxon>
        <taxon>Ascomycota</taxon>
        <taxon>Pezizomycotina</taxon>
        <taxon>Sordariomycetes</taxon>
        <taxon>Hypocreomycetidae</taxon>
        <taxon>Hypocreales</taxon>
        <taxon>Ophiocordycipitaceae</taxon>
        <taxon>Ophiocordyceps</taxon>
    </lineage>
</organism>
<dbReference type="EMBL" id="JAACLJ010000002">
    <property type="protein sequence ID" value="KAF4591726.1"/>
    <property type="molecule type" value="Genomic_DNA"/>
</dbReference>
<sequence>MLKVRSSRRAAGLKPSDYDHEIDLENHDESRPQSSVPTTHRPSTTSPLIPTDAARQQPDALPEEGEAVAGGEALRPSIEVQAATPQLQDVPSGVTPTWRCQSRESAIDILYENERGGLICGSAFFSSKALGCLDPPAWTNAYHKASPTSIHTAQVPDPSWEWTWPEWRINHQDGVDEGGWEYSFAFSSKFSWHAAKWWNSFVRRRAWTRKRAQRRQDGDASGPNMLNTNYFTVRPASHTRRLSCGSIGGAGGVPSRSSMSQLSAAASEVDGDEEPAERRPDIEDMDTLLTTLRLARIDREKGEAVDNYIEHAGDLEALQGEMHEIMSLFVFQASRRQLLGRLMRRHDDATAELEGRSSDKALRERKLALDAAVYHASEEVRRLAFWSDVRQMARDGESRLSIELGEKGGKVEDIKLKVEKGEQDFLERKREMDEEKKREGAGDEQVGRSSVGC</sequence>
<accession>A0A8H4Q9Z3</accession>
<protein>
    <submittedName>
        <fullName evidence="2">Meiotically up-regulated 65 protein</fullName>
    </submittedName>
</protein>
<dbReference type="PANTHER" id="PTHR23250:SF1">
    <property type="entry name" value="TECTONIN BETA-PROPELLER REPEAT-CONTAINING PROTEIN 1"/>
    <property type="match status" value="1"/>
</dbReference>
<comment type="caution">
    <text evidence="2">The sequence shown here is derived from an EMBL/GenBank/DDBJ whole genome shotgun (WGS) entry which is preliminary data.</text>
</comment>
<evidence type="ECO:0000313" key="2">
    <source>
        <dbReference type="EMBL" id="KAF4591726.1"/>
    </source>
</evidence>
<gene>
    <name evidence="2" type="ORF">GQ602_002025</name>
</gene>
<reference evidence="2 3" key="1">
    <citation type="journal article" date="2020" name="G3 (Bethesda)">
        <title>Genetic Underpinnings of Host Manipulation by Ophiocordyceps as Revealed by Comparative Transcriptomics.</title>
        <authorList>
            <person name="Will I."/>
            <person name="Das B."/>
            <person name="Trinh T."/>
            <person name="Brachmann A."/>
            <person name="Ohm R.A."/>
            <person name="de Bekker C."/>
        </authorList>
    </citation>
    <scope>NUCLEOTIDE SEQUENCE [LARGE SCALE GENOMIC DNA]</scope>
    <source>
        <strain evidence="2 3">EC05</strain>
    </source>
</reference>
<feature type="region of interest" description="Disordered" evidence="1">
    <location>
        <begin position="426"/>
        <end position="453"/>
    </location>
</feature>
<feature type="compositionally biased region" description="Polar residues" evidence="1">
    <location>
        <begin position="255"/>
        <end position="264"/>
    </location>
</feature>
<dbReference type="AlphaFoldDB" id="A0A8H4Q9Z3"/>
<evidence type="ECO:0000313" key="3">
    <source>
        <dbReference type="Proteomes" id="UP000562929"/>
    </source>
</evidence>
<feature type="compositionally biased region" description="Polar residues" evidence="1">
    <location>
        <begin position="32"/>
        <end position="48"/>
    </location>
</feature>
<feature type="compositionally biased region" description="Basic and acidic residues" evidence="1">
    <location>
        <begin position="426"/>
        <end position="441"/>
    </location>
</feature>